<comment type="caution">
    <text evidence="3">The sequence shown here is derived from an EMBL/GenBank/DDBJ whole genome shotgun (WGS) entry which is preliminary data.</text>
</comment>
<evidence type="ECO:0000259" key="2">
    <source>
        <dbReference type="Pfam" id="PF12172"/>
    </source>
</evidence>
<reference evidence="4" key="1">
    <citation type="journal article" date="2019" name="Int. J. Syst. Evol. Microbiol.">
        <title>The Global Catalogue of Microorganisms (GCM) 10K type strain sequencing project: providing services to taxonomists for standard genome sequencing and annotation.</title>
        <authorList>
            <consortium name="The Broad Institute Genomics Platform"/>
            <consortium name="The Broad Institute Genome Sequencing Center for Infectious Disease"/>
            <person name="Wu L."/>
            <person name="Ma J."/>
        </authorList>
    </citation>
    <scope>NUCLEOTIDE SEQUENCE [LARGE SCALE GENOMIC DNA]</scope>
    <source>
        <strain evidence="4">CGMCC 1.12989</strain>
    </source>
</reference>
<evidence type="ECO:0000259" key="1">
    <source>
        <dbReference type="Pfam" id="PF01796"/>
    </source>
</evidence>
<evidence type="ECO:0000313" key="3">
    <source>
        <dbReference type="EMBL" id="MFC4295804.1"/>
    </source>
</evidence>
<dbReference type="Pfam" id="PF01796">
    <property type="entry name" value="OB_ChsH2_C"/>
    <property type="match status" value="1"/>
</dbReference>
<dbReference type="Pfam" id="PF12172">
    <property type="entry name" value="zf-ChsH2"/>
    <property type="match status" value="1"/>
</dbReference>
<organism evidence="3 4">
    <name type="scientific">Novosphingobium tardum</name>
    <dbReference type="NCBI Taxonomy" id="1538021"/>
    <lineage>
        <taxon>Bacteria</taxon>
        <taxon>Pseudomonadati</taxon>
        <taxon>Pseudomonadota</taxon>
        <taxon>Alphaproteobacteria</taxon>
        <taxon>Sphingomonadales</taxon>
        <taxon>Sphingomonadaceae</taxon>
        <taxon>Novosphingobium</taxon>
    </lineage>
</organism>
<gene>
    <name evidence="3" type="ORF">ACFO0A_12130</name>
</gene>
<dbReference type="Gene3D" id="6.10.30.10">
    <property type="match status" value="1"/>
</dbReference>
<dbReference type="PANTHER" id="PTHR34075:SF5">
    <property type="entry name" value="BLR3430 PROTEIN"/>
    <property type="match status" value="1"/>
</dbReference>
<sequence length="131" mass="14319">MGLPVPAITPESEPFWSGGAVGELRIMACGDCDLRIHPPQLICPRCLSRNVAPVVASGTGTVHSFTINRQQWLPDLAVPYVLAIVDLDDQPGVRLTARVELDDPSRMAIGAPVAVDFEPREDVFVPFFRLR</sequence>
<dbReference type="Proteomes" id="UP001595828">
    <property type="component" value="Unassembled WGS sequence"/>
</dbReference>
<dbReference type="RefSeq" id="WP_379539268.1">
    <property type="nucleotide sequence ID" value="NZ_JBHSDR010000006.1"/>
</dbReference>
<dbReference type="InterPro" id="IPR012340">
    <property type="entry name" value="NA-bd_OB-fold"/>
</dbReference>
<dbReference type="InterPro" id="IPR022002">
    <property type="entry name" value="ChsH2_Znr"/>
</dbReference>
<feature type="domain" description="ChsH2 C-terminal OB-fold" evidence="1">
    <location>
        <begin position="54"/>
        <end position="118"/>
    </location>
</feature>
<name>A0ABV8RSG4_9SPHN</name>
<feature type="domain" description="ChsH2 rubredoxin-like zinc ribbon" evidence="2">
    <location>
        <begin position="16"/>
        <end position="51"/>
    </location>
</feature>
<proteinExistence type="predicted"/>
<keyword evidence="4" id="KW-1185">Reference proteome</keyword>
<dbReference type="InterPro" id="IPR052513">
    <property type="entry name" value="Thioester_dehydratase-like"/>
</dbReference>
<dbReference type="InterPro" id="IPR002878">
    <property type="entry name" value="ChsH2_C"/>
</dbReference>
<protein>
    <submittedName>
        <fullName evidence="3">Zn-ribbon domain-containing OB-fold protein</fullName>
    </submittedName>
</protein>
<accession>A0ABV8RSG4</accession>
<dbReference type="PANTHER" id="PTHR34075">
    <property type="entry name" value="BLR3430 PROTEIN"/>
    <property type="match status" value="1"/>
</dbReference>
<dbReference type="EMBL" id="JBHSDR010000006">
    <property type="protein sequence ID" value="MFC4295804.1"/>
    <property type="molecule type" value="Genomic_DNA"/>
</dbReference>
<dbReference type="SUPFAM" id="SSF50249">
    <property type="entry name" value="Nucleic acid-binding proteins"/>
    <property type="match status" value="1"/>
</dbReference>
<evidence type="ECO:0000313" key="4">
    <source>
        <dbReference type="Proteomes" id="UP001595828"/>
    </source>
</evidence>